<name>A0A3B0YQU5_9ZZZZ</name>
<dbReference type="PANTHER" id="PTHR30283:SF4">
    <property type="entry name" value="PEROXIDE STRESS RESISTANCE PROTEIN YAAA"/>
    <property type="match status" value="1"/>
</dbReference>
<evidence type="ECO:0000313" key="1">
    <source>
        <dbReference type="EMBL" id="VAW71244.1"/>
    </source>
</evidence>
<protein>
    <submittedName>
        <fullName evidence="1">UPF0246 protein YaaA</fullName>
    </submittedName>
</protein>
<reference evidence="1" key="1">
    <citation type="submission" date="2018-06" db="EMBL/GenBank/DDBJ databases">
        <authorList>
            <person name="Zhirakovskaya E."/>
        </authorList>
    </citation>
    <scope>NUCLEOTIDE SEQUENCE</scope>
</reference>
<dbReference type="GO" id="GO:0033194">
    <property type="term" value="P:response to hydroperoxide"/>
    <property type="evidence" value="ECO:0007669"/>
    <property type="project" value="TreeGrafter"/>
</dbReference>
<organism evidence="1">
    <name type="scientific">hydrothermal vent metagenome</name>
    <dbReference type="NCBI Taxonomy" id="652676"/>
    <lineage>
        <taxon>unclassified sequences</taxon>
        <taxon>metagenomes</taxon>
        <taxon>ecological metagenomes</taxon>
    </lineage>
</organism>
<accession>A0A3B0YQU5</accession>
<dbReference type="AlphaFoldDB" id="A0A3B0YQU5"/>
<dbReference type="HAMAP" id="MF_00652">
    <property type="entry name" value="UPF0246"/>
    <property type="match status" value="1"/>
</dbReference>
<proteinExistence type="inferred from homology"/>
<dbReference type="Pfam" id="PF03883">
    <property type="entry name" value="H2O2_YaaD"/>
    <property type="match status" value="1"/>
</dbReference>
<dbReference type="PANTHER" id="PTHR30283">
    <property type="entry name" value="PEROXIDE STRESS RESPONSE PROTEIN YAAA"/>
    <property type="match status" value="1"/>
</dbReference>
<dbReference type="EMBL" id="UOFL01000015">
    <property type="protein sequence ID" value="VAW71244.1"/>
    <property type="molecule type" value="Genomic_DNA"/>
</dbReference>
<gene>
    <name evidence="1" type="ORF">MNBD_GAMMA12-1438</name>
</gene>
<dbReference type="GO" id="GO:0005829">
    <property type="term" value="C:cytosol"/>
    <property type="evidence" value="ECO:0007669"/>
    <property type="project" value="TreeGrafter"/>
</dbReference>
<dbReference type="InterPro" id="IPR005583">
    <property type="entry name" value="YaaA"/>
</dbReference>
<dbReference type="NCBIfam" id="NF002541">
    <property type="entry name" value="PRK02101.1-1"/>
    <property type="match status" value="1"/>
</dbReference>
<sequence length="256" mass="29598">MLIVISPAKTLDYDTPSKTKNHTIPGFLESSQKLIDTLKKITKADLMSLMNISEKIASVNYKRYREWVLPLTVSNAKQCIYAFKGEVYTGLDIDQFNAADIKYCQSHLRILSGLYGLLRPLDLMFPYRLEMGTRLNTDAGKNLYAYWDDTITEAINKLLAKQKDGILLNLASNEYFKSVRPIKLEGEVISPAFKEYKNGDYKMLGVYAKRARGLMSRYVLKNRVENIEDIKLFDLDGYKFNKTLSKNNQWVFTRRR</sequence>
<dbReference type="NCBIfam" id="NF002542">
    <property type="entry name" value="PRK02101.1-3"/>
    <property type="match status" value="1"/>
</dbReference>